<dbReference type="GO" id="GO:0004673">
    <property type="term" value="F:protein histidine kinase activity"/>
    <property type="evidence" value="ECO:0007669"/>
    <property type="project" value="UniProtKB-EC"/>
</dbReference>
<dbReference type="Gene3D" id="3.30.565.10">
    <property type="entry name" value="Histidine kinase-like ATPase, C-terminal domain"/>
    <property type="match status" value="1"/>
</dbReference>
<evidence type="ECO:0000256" key="3">
    <source>
        <dbReference type="ARBA" id="ARBA00022553"/>
    </source>
</evidence>
<dbReference type="EMBL" id="LGSS01000008">
    <property type="protein sequence ID" value="KNF08236.1"/>
    <property type="molecule type" value="Genomic_DNA"/>
</dbReference>
<reference evidence="11" key="1">
    <citation type="submission" date="2015-07" db="EMBL/GenBank/DDBJ databases">
        <title>Draft genome sequence of the purine-degrading Gottschalkia purinilyticum DSM 1384 (formerly Clostridium purinilyticum).</title>
        <authorList>
            <person name="Poehlein A."/>
            <person name="Schiel-Bengelsdorf B."/>
            <person name="Bengelsdorf F.R."/>
            <person name="Daniel R."/>
            <person name="Duerre P."/>
        </authorList>
    </citation>
    <scope>NUCLEOTIDE SEQUENCE [LARGE SCALE GENOMIC DNA]</scope>
    <source>
        <strain evidence="11">DSM 1384</strain>
    </source>
</reference>
<keyword evidence="7" id="KW-0067">ATP-binding</keyword>
<dbReference type="PANTHER" id="PTHR43711:SF26">
    <property type="entry name" value="SENSOR HISTIDINE KINASE RCSC"/>
    <property type="match status" value="1"/>
</dbReference>
<protein>
    <recommendedName>
        <fullName evidence="2">histidine kinase</fullName>
        <ecNumber evidence="2">2.7.13.3</ecNumber>
    </recommendedName>
</protein>
<dbReference type="InterPro" id="IPR050736">
    <property type="entry name" value="Sensor_HK_Regulatory"/>
</dbReference>
<dbReference type="Pfam" id="PF02518">
    <property type="entry name" value="HATPase_c"/>
    <property type="match status" value="1"/>
</dbReference>
<keyword evidence="8" id="KW-0902">Two-component regulatory system</keyword>
<comment type="catalytic activity">
    <reaction evidence="1">
        <text>ATP + protein L-histidine = ADP + protein N-phospho-L-histidine.</text>
        <dbReference type="EC" id="2.7.13.3"/>
    </reaction>
</comment>
<gene>
    <name evidence="10" type="primary">resE</name>
    <name evidence="10" type="ORF">CLPU_8c00010</name>
</gene>
<name>A0A0L0W9W0_GOTPU</name>
<accession>A0A0L0W9W0</accession>
<dbReference type="InterPro" id="IPR004358">
    <property type="entry name" value="Sig_transdc_His_kin-like_C"/>
</dbReference>
<sequence>MKVMKQNSYRLLRLINNFIDLNKMDVGFFTIELKNKNIVKTIEDITLSIVEYTNMKGIEVIFDTNCENISMAFDEEKIERVMLNLLSNAIKFTSSGGKIYVSVYDKENKVEISVKDTGIGIPEDMIDNILNPFIQVDPSLRKSVEGNGLGLTLVKSIVELHDGNILVQSEYKKWTKFIIELPKTIIEQQEEDEITNDEFVDTRIERINVEFSDIYSD</sequence>
<evidence type="ECO:0000256" key="8">
    <source>
        <dbReference type="ARBA" id="ARBA00023012"/>
    </source>
</evidence>
<evidence type="ECO:0000313" key="10">
    <source>
        <dbReference type="EMBL" id="KNF08236.1"/>
    </source>
</evidence>
<keyword evidence="5" id="KW-0547">Nucleotide-binding</keyword>
<dbReference type="AlphaFoldDB" id="A0A0L0W9W0"/>
<dbReference type="InterPro" id="IPR003594">
    <property type="entry name" value="HATPase_dom"/>
</dbReference>
<evidence type="ECO:0000256" key="1">
    <source>
        <dbReference type="ARBA" id="ARBA00000085"/>
    </source>
</evidence>
<dbReference type="InterPro" id="IPR036890">
    <property type="entry name" value="HATPase_C_sf"/>
</dbReference>
<dbReference type="SUPFAM" id="SSF55874">
    <property type="entry name" value="ATPase domain of HSP90 chaperone/DNA topoisomerase II/histidine kinase"/>
    <property type="match status" value="1"/>
</dbReference>
<dbReference type="GO" id="GO:0000160">
    <property type="term" value="P:phosphorelay signal transduction system"/>
    <property type="evidence" value="ECO:0007669"/>
    <property type="project" value="UniProtKB-KW"/>
</dbReference>
<keyword evidence="6 10" id="KW-0418">Kinase</keyword>
<proteinExistence type="predicted"/>
<evidence type="ECO:0000256" key="4">
    <source>
        <dbReference type="ARBA" id="ARBA00022679"/>
    </source>
</evidence>
<evidence type="ECO:0000256" key="5">
    <source>
        <dbReference type="ARBA" id="ARBA00022741"/>
    </source>
</evidence>
<dbReference type="PROSITE" id="PS50109">
    <property type="entry name" value="HIS_KIN"/>
    <property type="match status" value="1"/>
</dbReference>
<keyword evidence="3" id="KW-0597">Phosphoprotein</keyword>
<dbReference type="PANTHER" id="PTHR43711">
    <property type="entry name" value="TWO-COMPONENT HISTIDINE KINASE"/>
    <property type="match status" value="1"/>
</dbReference>
<dbReference type="SMART" id="SM00387">
    <property type="entry name" value="HATPase_c"/>
    <property type="match status" value="1"/>
</dbReference>
<organism evidence="10 11">
    <name type="scientific">Gottschalkia purinilytica</name>
    <name type="common">Clostridium purinilyticum</name>
    <dbReference type="NCBI Taxonomy" id="1503"/>
    <lineage>
        <taxon>Bacteria</taxon>
        <taxon>Bacillati</taxon>
        <taxon>Bacillota</taxon>
        <taxon>Tissierellia</taxon>
        <taxon>Tissierellales</taxon>
        <taxon>Gottschalkiaceae</taxon>
        <taxon>Gottschalkia</taxon>
    </lineage>
</organism>
<keyword evidence="11" id="KW-1185">Reference proteome</keyword>
<dbReference type="STRING" id="1503.CLPU_8c00010"/>
<evidence type="ECO:0000259" key="9">
    <source>
        <dbReference type="PROSITE" id="PS50109"/>
    </source>
</evidence>
<keyword evidence="4 10" id="KW-0808">Transferase</keyword>
<evidence type="ECO:0000256" key="7">
    <source>
        <dbReference type="ARBA" id="ARBA00022840"/>
    </source>
</evidence>
<comment type="caution">
    <text evidence="10">The sequence shown here is derived from an EMBL/GenBank/DDBJ whole genome shotgun (WGS) entry which is preliminary data.</text>
</comment>
<dbReference type="FunFam" id="3.30.565.10:FF:000037">
    <property type="entry name" value="Hybrid sensor histidine kinase/response regulator"/>
    <property type="match status" value="1"/>
</dbReference>
<dbReference type="PATRIC" id="fig|1503.3.peg.3137"/>
<feature type="domain" description="Histidine kinase" evidence="9">
    <location>
        <begin position="1"/>
        <end position="185"/>
    </location>
</feature>
<evidence type="ECO:0000256" key="2">
    <source>
        <dbReference type="ARBA" id="ARBA00012438"/>
    </source>
</evidence>
<evidence type="ECO:0000256" key="6">
    <source>
        <dbReference type="ARBA" id="ARBA00022777"/>
    </source>
</evidence>
<dbReference type="EC" id="2.7.13.3" evidence="2"/>
<dbReference type="Proteomes" id="UP000037267">
    <property type="component" value="Unassembled WGS sequence"/>
</dbReference>
<dbReference type="InterPro" id="IPR005467">
    <property type="entry name" value="His_kinase_dom"/>
</dbReference>
<dbReference type="PRINTS" id="PR00344">
    <property type="entry name" value="BCTRLSENSOR"/>
</dbReference>
<evidence type="ECO:0000313" key="11">
    <source>
        <dbReference type="Proteomes" id="UP000037267"/>
    </source>
</evidence>
<dbReference type="GO" id="GO:0005524">
    <property type="term" value="F:ATP binding"/>
    <property type="evidence" value="ECO:0007669"/>
    <property type="project" value="UniProtKB-KW"/>
</dbReference>